<protein>
    <recommendedName>
        <fullName evidence="5">Integral membrane protein</fullName>
    </recommendedName>
</protein>
<keyword evidence="2" id="KW-1133">Transmembrane helix</keyword>
<feature type="compositionally biased region" description="Low complexity" evidence="1">
    <location>
        <begin position="676"/>
        <end position="686"/>
    </location>
</feature>
<dbReference type="RefSeq" id="WP_386452604.1">
    <property type="nucleotide sequence ID" value="NZ_JBHSFH010000017.1"/>
</dbReference>
<reference evidence="4" key="1">
    <citation type="journal article" date="2019" name="Int. J. Syst. Evol. Microbiol.">
        <title>The Global Catalogue of Microorganisms (GCM) 10K type strain sequencing project: providing services to taxonomists for standard genome sequencing and annotation.</title>
        <authorList>
            <consortium name="The Broad Institute Genomics Platform"/>
            <consortium name="The Broad Institute Genome Sequencing Center for Infectious Disease"/>
            <person name="Wu L."/>
            <person name="Ma J."/>
        </authorList>
    </citation>
    <scope>NUCLEOTIDE SEQUENCE [LARGE SCALE GENOMIC DNA]</scope>
    <source>
        <strain evidence="4">CGMCC 4.7357</strain>
    </source>
</reference>
<keyword evidence="2" id="KW-0472">Membrane</keyword>
<evidence type="ECO:0008006" key="5">
    <source>
        <dbReference type="Google" id="ProtNLM"/>
    </source>
</evidence>
<proteinExistence type="predicted"/>
<sequence>MRTELNAAPLSRRLSRRAVTALALVALLAFGYVLQLLGVLLASAALAVAGAALGILTEAWLLGRWRALARGLGRAQLYHPVRQLLRDALLLGGLARLEVLGPSPQAALLLVAVLGCWATHFVCQAVAARVRRSRRLPVVTRNIDASPLRLGPAPPAIFGRNGAGRLLTCSAAVTAGLAATTVTGDAAWGAVTALGCWAVLAAGVVLLAARLLPGRRPAGEEEALAWLDGWLAAYRPTVGMYFSGGASSAYQANMWLSTLEQLEGRPLIVLRERFMVQQIDVTDVPVLCIPKVAHLMRLEHSSLPVLLHPANSGKTSQVLRIPTIKHAFINHGESDKLSSCNPYAKAYDEVWVAGPAARERYRLADIGVLDGDVVEVGRPQLAPIRPYAGPPAPDARTTVLYAPTWEGWTDDPGNTSLPLAGERIVRALLDEPGVRLLYKPHPMTGSVDPAVGEVDHRIRAMIAEAAGRRPAGGEKAPSVAAAAAELERRSAELRILAGTSARRGEDEAERMLRQRAPVDPPAAAVLEAVDAWEECFWRAHAPDEHLVLAGPRPGIYACFNQADVLISDVSSVVSDYLSSEKPYAVVNTTGLPGESFRTAFPTARAATVLSPAADGLRALLEAVRDPAADTMREARADLKAHLLGPDEPPPLVRFSRAVEELRACAVANRARRDAQQRPAADAFEGAEGAGAGPGPRLHPEGAAPSSTASGQLLADASGDEEAL</sequence>
<keyword evidence="2" id="KW-0812">Transmembrane</keyword>
<keyword evidence="4" id="KW-1185">Reference proteome</keyword>
<feature type="region of interest" description="Disordered" evidence="1">
    <location>
        <begin position="669"/>
        <end position="723"/>
    </location>
</feature>
<comment type="caution">
    <text evidence="3">The sequence shown here is derived from an EMBL/GenBank/DDBJ whole genome shotgun (WGS) entry which is preliminary data.</text>
</comment>
<evidence type="ECO:0000256" key="2">
    <source>
        <dbReference type="SAM" id="Phobius"/>
    </source>
</evidence>
<evidence type="ECO:0000313" key="4">
    <source>
        <dbReference type="Proteomes" id="UP001595997"/>
    </source>
</evidence>
<dbReference type="EMBL" id="JBHSFH010000017">
    <property type="protein sequence ID" value="MFC4497712.1"/>
    <property type="molecule type" value="Genomic_DNA"/>
</dbReference>
<feature type="transmembrane region" description="Helical" evidence="2">
    <location>
        <begin position="41"/>
        <end position="63"/>
    </location>
</feature>
<dbReference type="InterPro" id="IPR043148">
    <property type="entry name" value="TagF_C"/>
</dbReference>
<gene>
    <name evidence="3" type="ORF">ACFPA8_26640</name>
</gene>
<organism evidence="3 4">
    <name type="scientific">Streptomyces ovatisporus</name>
    <dbReference type="NCBI Taxonomy" id="1128682"/>
    <lineage>
        <taxon>Bacteria</taxon>
        <taxon>Bacillati</taxon>
        <taxon>Actinomycetota</taxon>
        <taxon>Actinomycetes</taxon>
        <taxon>Kitasatosporales</taxon>
        <taxon>Streptomycetaceae</taxon>
        <taxon>Streptomyces</taxon>
    </lineage>
</organism>
<feature type="transmembrane region" description="Helical" evidence="2">
    <location>
        <begin position="188"/>
        <end position="209"/>
    </location>
</feature>
<feature type="transmembrane region" description="Helical" evidence="2">
    <location>
        <begin position="107"/>
        <end position="127"/>
    </location>
</feature>
<accession>A0ABV9AEF3</accession>
<name>A0ABV9AEF3_9ACTN</name>
<evidence type="ECO:0000313" key="3">
    <source>
        <dbReference type="EMBL" id="MFC4497712.1"/>
    </source>
</evidence>
<dbReference type="Gene3D" id="3.40.50.12580">
    <property type="match status" value="2"/>
</dbReference>
<dbReference type="Proteomes" id="UP001595997">
    <property type="component" value="Unassembled WGS sequence"/>
</dbReference>
<evidence type="ECO:0000256" key="1">
    <source>
        <dbReference type="SAM" id="MobiDB-lite"/>
    </source>
</evidence>